<evidence type="ECO:0000256" key="1">
    <source>
        <dbReference type="SAM" id="SignalP"/>
    </source>
</evidence>
<feature type="chain" id="PRO_5014637406" description="DUF306 domain-containing protein" evidence="1">
    <location>
        <begin position="24"/>
        <end position="365"/>
    </location>
</feature>
<dbReference type="Pfam" id="PF03724">
    <property type="entry name" value="META"/>
    <property type="match status" value="3"/>
</dbReference>
<dbReference type="Gene3D" id="2.40.128.270">
    <property type="match status" value="3"/>
</dbReference>
<dbReference type="AlphaFoldDB" id="A0A2M8P078"/>
<sequence length="365" mass="39733">MKYLIWTLIVVLSLAALPVRSYAADPNRLIGTQWKLLRYGAENAPVTPVGEQSITLIFGADSIGGSGGCNTYGGSYRVDGTTISFSNIFSTLIACEPEEIAKQEQAYFRALRTATEFRFADGLLIISYGTGETLVFTRLLTFADSTWRLIGIESPSAGLELTQERAITLKLTADGAGGSSGCNTYRTTPTYREDSISFAQIVSTQMMCAEPIMTLERTYLEALSTVQSYRVVSGQLVLLYGDSGRLIFDRVLTLAESAWRLTAYGAPNALIPAEGKVSLAFSQGRASGSTGCNQYNASFTVRGDSLSFSAPITTRRACLTASLSQQEQAFLKALERVTHYTEQGDVLTLYYGTGERLIFKRIVVQ</sequence>
<dbReference type="InterPro" id="IPR053147">
    <property type="entry name" value="Hsp_HslJ-like"/>
</dbReference>
<dbReference type="InterPro" id="IPR038670">
    <property type="entry name" value="HslJ-like_sf"/>
</dbReference>
<dbReference type="Proteomes" id="UP000228921">
    <property type="component" value="Unassembled WGS sequence"/>
</dbReference>
<feature type="domain" description="DUF306" evidence="2">
    <location>
        <begin position="254"/>
        <end position="357"/>
    </location>
</feature>
<dbReference type="InterPro" id="IPR005184">
    <property type="entry name" value="DUF306_Meta_HslJ"/>
</dbReference>
<keyword evidence="1" id="KW-0732">Signal</keyword>
<reference evidence="3 4" key="1">
    <citation type="submission" date="2017-11" db="EMBL/GenBank/DDBJ databases">
        <title>Evolution of Phototrophy in the Chloroflexi Phylum Driven by Horizontal Gene Transfer.</title>
        <authorList>
            <person name="Ward L.M."/>
            <person name="Hemp J."/>
            <person name="Shih P.M."/>
            <person name="Mcglynn S.E."/>
            <person name="Fischer W."/>
        </authorList>
    </citation>
    <scope>NUCLEOTIDE SEQUENCE [LARGE SCALE GENOMIC DNA]</scope>
    <source>
        <strain evidence="3">CP2_2F</strain>
    </source>
</reference>
<evidence type="ECO:0000313" key="3">
    <source>
        <dbReference type="EMBL" id="PJF30951.1"/>
    </source>
</evidence>
<accession>A0A2M8P078</accession>
<feature type="signal peptide" evidence="1">
    <location>
        <begin position="1"/>
        <end position="23"/>
    </location>
</feature>
<gene>
    <name evidence="3" type="ORF">CUN51_05565</name>
</gene>
<organism evidence="3 4">
    <name type="scientific">Candidatus Thermofonsia Clade 1 bacterium</name>
    <dbReference type="NCBI Taxonomy" id="2364210"/>
    <lineage>
        <taxon>Bacteria</taxon>
        <taxon>Bacillati</taxon>
        <taxon>Chloroflexota</taxon>
        <taxon>Candidatus Thermofontia</taxon>
        <taxon>Candidatus Thermofonsia Clade 1</taxon>
    </lineage>
</organism>
<name>A0A2M8P078_9CHLR</name>
<dbReference type="PANTHER" id="PTHR35535:SF2">
    <property type="entry name" value="DUF306 DOMAIN-CONTAINING PROTEIN"/>
    <property type="match status" value="1"/>
</dbReference>
<dbReference type="PANTHER" id="PTHR35535">
    <property type="entry name" value="HEAT SHOCK PROTEIN HSLJ"/>
    <property type="match status" value="1"/>
</dbReference>
<feature type="domain" description="DUF306" evidence="2">
    <location>
        <begin position="142"/>
        <end position="243"/>
    </location>
</feature>
<feature type="domain" description="DUF306" evidence="2">
    <location>
        <begin position="28"/>
        <end position="135"/>
    </location>
</feature>
<evidence type="ECO:0000313" key="4">
    <source>
        <dbReference type="Proteomes" id="UP000228921"/>
    </source>
</evidence>
<comment type="caution">
    <text evidence="3">The sequence shown here is derived from an EMBL/GenBank/DDBJ whole genome shotgun (WGS) entry which is preliminary data.</text>
</comment>
<proteinExistence type="predicted"/>
<evidence type="ECO:0000259" key="2">
    <source>
        <dbReference type="Pfam" id="PF03724"/>
    </source>
</evidence>
<dbReference type="EMBL" id="PGTK01000005">
    <property type="protein sequence ID" value="PJF30951.1"/>
    <property type="molecule type" value="Genomic_DNA"/>
</dbReference>
<protein>
    <recommendedName>
        <fullName evidence="2">DUF306 domain-containing protein</fullName>
    </recommendedName>
</protein>